<dbReference type="Gene3D" id="3.40.50.2300">
    <property type="match status" value="1"/>
</dbReference>
<evidence type="ECO:0000313" key="3">
    <source>
        <dbReference type="EMBL" id="MFC5387339.1"/>
    </source>
</evidence>
<protein>
    <submittedName>
        <fullName evidence="3">LuxR C-terminal-related transcriptional regulator</fullName>
    </submittedName>
</protein>
<dbReference type="InterPro" id="IPR039420">
    <property type="entry name" value="WalR-like"/>
</dbReference>
<dbReference type="Proteomes" id="UP001596016">
    <property type="component" value="Unassembled WGS sequence"/>
</dbReference>
<evidence type="ECO:0000256" key="1">
    <source>
        <dbReference type="ARBA" id="ARBA00023125"/>
    </source>
</evidence>
<dbReference type="PANTHER" id="PTHR43214">
    <property type="entry name" value="TWO-COMPONENT RESPONSE REGULATOR"/>
    <property type="match status" value="1"/>
</dbReference>
<evidence type="ECO:0000313" key="4">
    <source>
        <dbReference type="Proteomes" id="UP001596016"/>
    </source>
</evidence>
<comment type="caution">
    <text evidence="3">The sequence shown here is derived from an EMBL/GenBank/DDBJ whole genome shotgun (WGS) entry which is preliminary data.</text>
</comment>
<proteinExistence type="predicted"/>
<dbReference type="Pfam" id="PF00196">
    <property type="entry name" value="GerE"/>
    <property type="match status" value="1"/>
</dbReference>
<keyword evidence="1" id="KW-0238">DNA-binding</keyword>
<sequence length="260" mass="28449">MIRTLSKVTSGSGVGFSAPVLTRRECLGTMLFVSPPGTISDAIEAAIERKFPWISVRHAEELQLACAEPETRTRLILIDLRLVSDLDCYQADLAERHPSATTAIMIDGNSRIMESQLQRMDSCLIRGVLPLNVNLDVLLSILHIMLKGGEYFPAAIFRAEGNGSGVDNAGGQFHDKIRQQAGGEVMIELTARELEILAKVAKGNQNKIIAADLGLSEHTVKIHIHNIITKLGVHNRTEAAIMYLERTGNNADQLYRAPDG</sequence>
<organism evidence="3 4">
    <name type="scientific">Aquamicrobium segne</name>
    <dbReference type="NCBI Taxonomy" id="469547"/>
    <lineage>
        <taxon>Bacteria</taxon>
        <taxon>Pseudomonadati</taxon>
        <taxon>Pseudomonadota</taxon>
        <taxon>Alphaproteobacteria</taxon>
        <taxon>Hyphomicrobiales</taxon>
        <taxon>Phyllobacteriaceae</taxon>
        <taxon>Aquamicrobium</taxon>
    </lineage>
</organism>
<dbReference type="RefSeq" id="WP_378231222.1">
    <property type="nucleotide sequence ID" value="NZ_JBHSLL010000056.1"/>
</dbReference>
<dbReference type="PRINTS" id="PR00038">
    <property type="entry name" value="HTHLUXR"/>
</dbReference>
<feature type="domain" description="HTH luxR-type" evidence="2">
    <location>
        <begin position="182"/>
        <end position="247"/>
    </location>
</feature>
<dbReference type="SUPFAM" id="SSF46894">
    <property type="entry name" value="C-terminal effector domain of the bipartite response regulators"/>
    <property type="match status" value="1"/>
</dbReference>
<evidence type="ECO:0000259" key="2">
    <source>
        <dbReference type="PROSITE" id="PS50043"/>
    </source>
</evidence>
<dbReference type="SMART" id="SM00421">
    <property type="entry name" value="HTH_LUXR"/>
    <property type="match status" value="1"/>
</dbReference>
<dbReference type="CDD" id="cd06170">
    <property type="entry name" value="LuxR_C_like"/>
    <property type="match status" value="1"/>
</dbReference>
<dbReference type="PROSITE" id="PS50043">
    <property type="entry name" value="HTH_LUXR_2"/>
    <property type="match status" value="1"/>
</dbReference>
<reference evidence="4" key="1">
    <citation type="journal article" date="2019" name="Int. J. Syst. Evol. Microbiol.">
        <title>The Global Catalogue of Microorganisms (GCM) 10K type strain sequencing project: providing services to taxonomists for standard genome sequencing and annotation.</title>
        <authorList>
            <consortium name="The Broad Institute Genomics Platform"/>
            <consortium name="The Broad Institute Genome Sequencing Center for Infectious Disease"/>
            <person name="Wu L."/>
            <person name="Ma J."/>
        </authorList>
    </citation>
    <scope>NUCLEOTIDE SEQUENCE [LARGE SCALE GENOMIC DNA]</scope>
    <source>
        <strain evidence="4">CGMCC 4.1415</strain>
    </source>
</reference>
<dbReference type="PANTHER" id="PTHR43214:SF42">
    <property type="entry name" value="TRANSCRIPTIONAL REGULATORY PROTEIN DESR"/>
    <property type="match status" value="1"/>
</dbReference>
<dbReference type="InterPro" id="IPR016032">
    <property type="entry name" value="Sig_transdc_resp-reg_C-effctor"/>
</dbReference>
<dbReference type="InterPro" id="IPR000792">
    <property type="entry name" value="Tscrpt_reg_LuxR_C"/>
</dbReference>
<accession>A0ABW0H071</accession>
<dbReference type="EMBL" id="JBHSLL010000056">
    <property type="protein sequence ID" value="MFC5387339.1"/>
    <property type="molecule type" value="Genomic_DNA"/>
</dbReference>
<dbReference type="PROSITE" id="PS00622">
    <property type="entry name" value="HTH_LUXR_1"/>
    <property type="match status" value="1"/>
</dbReference>
<name>A0ABW0H071_9HYPH</name>
<gene>
    <name evidence="3" type="ORF">ACFPLB_15370</name>
</gene>
<keyword evidence="4" id="KW-1185">Reference proteome</keyword>